<evidence type="ECO:0000256" key="1">
    <source>
        <dbReference type="SAM" id="MobiDB-lite"/>
    </source>
</evidence>
<feature type="compositionally biased region" description="Polar residues" evidence="1">
    <location>
        <begin position="10"/>
        <end position="22"/>
    </location>
</feature>
<name>A0A0E9PMR9_ANGAN</name>
<organism evidence="2">
    <name type="scientific">Anguilla anguilla</name>
    <name type="common">European freshwater eel</name>
    <name type="synonym">Muraena anguilla</name>
    <dbReference type="NCBI Taxonomy" id="7936"/>
    <lineage>
        <taxon>Eukaryota</taxon>
        <taxon>Metazoa</taxon>
        <taxon>Chordata</taxon>
        <taxon>Craniata</taxon>
        <taxon>Vertebrata</taxon>
        <taxon>Euteleostomi</taxon>
        <taxon>Actinopterygii</taxon>
        <taxon>Neopterygii</taxon>
        <taxon>Teleostei</taxon>
        <taxon>Anguilliformes</taxon>
        <taxon>Anguillidae</taxon>
        <taxon>Anguilla</taxon>
    </lineage>
</organism>
<accession>A0A0E9PMR9</accession>
<protein>
    <submittedName>
        <fullName evidence="2">Uncharacterized protein</fullName>
    </submittedName>
</protein>
<dbReference type="EMBL" id="GBXM01102651">
    <property type="protein sequence ID" value="JAH05926.1"/>
    <property type="molecule type" value="Transcribed_RNA"/>
</dbReference>
<sequence>MKGHHKSRQLWKTENQGISNRAHSAIKK</sequence>
<reference evidence="2" key="1">
    <citation type="submission" date="2014-11" db="EMBL/GenBank/DDBJ databases">
        <authorList>
            <person name="Amaro Gonzalez C."/>
        </authorList>
    </citation>
    <scope>NUCLEOTIDE SEQUENCE</scope>
</reference>
<dbReference type="AlphaFoldDB" id="A0A0E9PMR9"/>
<feature type="region of interest" description="Disordered" evidence="1">
    <location>
        <begin position="1"/>
        <end position="28"/>
    </location>
</feature>
<proteinExistence type="predicted"/>
<reference evidence="2" key="2">
    <citation type="journal article" date="2015" name="Fish Shellfish Immunol.">
        <title>Early steps in the European eel (Anguilla anguilla)-Vibrio vulnificus interaction in the gills: Role of the RtxA13 toxin.</title>
        <authorList>
            <person name="Callol A."/>
            <person name="Pajuelo D."/>
            <person name="Ebbesson L."/>
            <person name="Teles M."/>
            <person name="MacKenzie S."/>
            <person name="Amaro C."/>
        </authorList>
    </citation>
    <scope>NUCLEOTIDE SEQUENCE</scope>
</reference>
<evidence type="ECO:0000313" key="2">
    <source>
        <dbReference type="EMBL" id="JAH05926.1"/>
    </source>
</evidence>